<dbReference type="AlphaFoldDB" id="A0AAE1APF4"/>
<dbReference type="Proteomes" id="UP001283361">
    <property type="component" value="Unassembled WGS sequence"/>
</dbReference>
<keyword evidence="2" id="KW-1185">Reference proteome</keyword>
<evidence type="ECO:0000313" key="1">
    <source>
        <dbReference type="EMBL" id="KAK3791600.1"/>
    </source>
</evidence>
<sequence>MRVRAISQFLQTEFGPSPISDGGAQGLKERDKVLPDINRYHLSASDMKPGVPDQWKMYSLRFPASPPTLGCDKCTPQWFVRSILQPLT</sequence>
<proteinExistence type="predicted"/>
<evidence type="ECO:0000313" key="2">
    <source>
        <dbReference type="Proteomes" id="UP001283361"/>
    </source>
</evidence>
<reference evidence="1" key="1">
    <citation type="journal article" date="2023" name="G3 (Bethesda)">
        <title>A reference genome for the long-term kleptoplast-retaining sea slug Elysia crispata morphotype clarki.</title>
        <authorList>
            <person name="Eastman K.E."/>
            <person name="Pendleton A.L."/>
            <person name="Shaikh M.A."/>
            <person name="Suttiyut T."/>
            <person name="Ogas R."/>
            <person name="Tomko P."/>
            <person name="Gavelis G."/>
            <person name="Widhalm J.R."/>
            <person name="Wisecaver J.H."/>
        </authorList>
    </citation>
    <scope>NUCLEOTIDE SEQUENCE</scope>
    <source>
        <strain evidence="1">ECLA1</strain>
    </source>
</reference>
<comment type="caution">
    <text evidence="1">The sequence shown here is derived from an EMBL/GenBank/DDBJ whole genome shotgun (WGS) entry which is preliminary data.</text>
</comment>
<name>A0AAE1APF4_9GAST</name>
<gene>
    <name evidence="1" type="ORF">RRG08_002955</name>
</gene>
<dbReference type="EMBL" id="JAWDGP010001468">
    <property type="protein sequence ID" value="KAK3791600.1"/>
    <property type="molecule type" value="Genomic_DNA"/>
</dbReference>
<protein>
    <submittedName>
        <fullName evidence="1">Uncharacterized protein</fullName>
    </submittedName>
</protein>
<organism evidence="1 2">
    <name type="scientific">Elysia crispata</name>
    <name type="common">lettuce slug</name>
    <dbReference type="NCBI Taxonomy" id="231223"/>
    <lineage>
        <taxon>Eukaryota</taxon>
        <taxon>Metazoa</taxon>
        <taxon>Spiralia</taxon>
        <taxon>Lophotrochozoa</taxon>
        <taxon>Mollusca</taxon>
        <taxon>Gastropoda</taxon>
        <taxon>Heterobranchia</taxon>
        <taxon>Euthyneura</taxon>
        <taxon>Panpulmonata</taxon>
        <taxon>Sacoglossa</taxon>
        <taxon>Placobranchoidea</taxon>
        <taxon>Plakobranchidae</taxon>
        <taxon>Elysia</taxon>
    </lineage>
</organism>
<accession>A0AAE1APF4</accession>